<evidence type="ECO:0000259" key="2">
    <source>
        <dbReference type="Pfam" id="PF13699"/>
    </source>
</evidence>
<dbReference type="EMBL" id="JAJUBC010000018">
    <property type="protein sequence ID" value="MDD1794540.1"/>
    <property type="molecule type" value="Genomic_DNA"/>
</dbReference>
<accession>A0ABT5R2P2</accession>
<evidence type="ECO:0000313" key="3">
    <source>
        <dbReference type="EMBL" id="MDD1794540.1"/>
    </source>
</evidence>
<gene>
    <name evidence="3" type="ORF">LRP50_15515</name>
</gene>
<feature type="compositionally biased region" description="Basic and acidic residues" evidence="1">
    <location>
        <begin position="483"/>
        <end position="493"/>
    </location>
</feature>
<feature type="region of interest" description="Disordered" evidence="1">
    <location>
        <begin position="437"/>
        <end position="527"/>
    </location>
</feature>
<evidence type="ECO:0000313" key="4">
    <source>
        <dbReference type="Proteomes" id="UP001149400"/>
    </source>
</evidence>
<name>A0ABT5R2P2_9GAMM</name>
<sequence>MSVGSLTSGGIEIPPTTKNFYESRMGKDLSSVKIHRDHTSDLTTRALGAQAFAIENHIWLGSRVNTQPNVTLAHELSHVLQWQAGAPPTLRADIFDKSLTQQLLPSDFEGLNVDTVERLVEALVVYIENFPEGSVDRDALQENLNTASEALARMTTSEPEPEPTPQERRARRRRLETPNPETMRRDIQRIMDLVQETHVSDTEETVILMTIERYATSRYRFELFLRALDNRHYFAGAFGGYKFRSGITAVIHELEGSRGRRFRYLLRNRTRNYRDFEAPEELTFGQSFWTDLSEGQIRDQIFAYFHGMGQAGVAMAESMINLVRDPVGFIRGIGELPQTIASFWRNRRQILNTFMAASPEEQARYIGRLFGEAEIFIATMGAGGAAAPARASSVLAPLPARAVVASGRGAAAMSGGGAIALDLGRLGPFAQQSAQMAAHSAQLGSGNRAAREVAEEAGSSSSTSGSSSTRRRRTTEPETPPELTRDEARRLEILEEFADAQSGHRRPDVVPEGTNAVGPGRTTIPRTAVRGDANLLARNLERTMGTRPPGHHAHHIIPKRMQQAQPARDILERFNISINSERNGVWLSDVFETRNINTGQIHSKIHTARHIRWVNEQLIQAAHGGRAEVLETLASIRSQILNGNVPL</sequence>
<proteinExistence type="predicted"/>
<protein>
    <submittedName>
        <fullName evidence="3">DUF4157 domain-containing protein</fullName>
    </submittedName>
</protein>
<dbReference type="Pfam" id="PF13699">
    <property type="entry name" value="eCIS_core"/>
    <property type="match status" value="1"/>
</dbReference>
<dbReference type="InterPro" id="IPR025295">
    <property type="entry name" value="eCIS_core_dom"/>
</dbReference>
<feature type="compositionally biased region" description="Low complexity" evidence="1">
    <location>
        <begin position="456"/>
        <end position="468"/>
    </location>
</feature>
<organism evidence="3 4">
    <name type="scientific">Enterovibrio gelatinilyticus</name>
    <dbReference type="NCBI Taxonomy" id="2899819"/>
    <lineage>
        <taxon>Bacteria</taxon>
        <taxon>Pseudomonadati</taxon>
        <taxon>Pseudomonadota</taxon>
        <taxon>Gammaproteobacteria</taxon>
        <taxon>Vibrionales</taxon>
        <taxon>Vibrionaceae</taxon>
        <taxon>Enterovibrio</taxon>
    </lineage>
</organism>
<keyword evidence="4" id="KW-1185">Reference proteome</keyword>
<feature type="domain" description="eCIS core" evidence="2">
    <location>
        <begin position="13"/>
        <end position="84"/>
    </location>
</feature>
<dbReference type="Pfam" id="PF14412">
    <property type="entry name" value="AHH"/>
    <property type="match status" value="1"/>
</dbReference>
<feature type="region of interest" description="Disordered" evidence="1">
    <location>
        <begin position="152"/>
        <end position="180"/>
    </location>
</feature>
<evidence type="ECO:0000256" key="1">
    <source>
        <dbReference type="SAM" id="MobiDB-lite"/>
    </source>
</evidence>
<dbReference type="InterPro" id="IPR032871">
    <property type="entry name" value="AHH_dom_containing"/>
</dbReference>
<dbReference type="Proteomes" id="UP001149400">
    <property type="component" value="Unassembled WGS sequence"/>
</dbReference>
<dbReference type="RefSeq" id="WP_274165367.1">
    <property type="nucleotide sequence ID" value="NZ_JAJUBC010000018.1"/>
</dbReference>
<reference evidence="3" key="1">
    <citation type="submission" date="2021-12" db="EMBL/GenBank/DDBJ databases">
        <title>Enterovibrio ZSDZ35 sp. nov. and Enterovibrio ZSDZ42 sp. nov., isolated from coastal seawater in Qingdao.</title>
        <authorList>
            <person name="Zhang P."/>
        </authorList>
    </citation>
    <scope>NUCLEOTIDE SEQUENCE</scope>
    <source>
        <strain evidence="3">ZSDZ42</strain>
    </source>
</reference>
<comment type="caution">
    <text evidence="3">The sequence shown here is derived from an EMBL/GenBank/DDBJ whole genome shotgun (WGS) entry which is preliminary data.</text>
</comment>